<evidence type="ECO:0000256" key="1">
    <source>
        <dbReference type="SAM" id="MobiDB-lite"/>
    </source>
</evidence>
<dbReference type="AlphaFoldDB" id="A0A075HKY6"/>
<sequence>MILPESGIDQINEETKPDDSDALSSHLLGGKKHHDEEKNVETEEIQHLEKGTDYLTTLLLQQGVKETKTKSKKTPPKLDELKKIFVQNLLKAGYVTVDDKDRTILTDSGKKFLDNQTKNAAMKVELAKLKNLEYRKSLERKAKSASKKRKKK</sequence>
<feature type="region of interest" description="Disordered" evidence="1">
    <location>
        <begin position="1"/>
        <end position="44"/>
    </location>
</feature>
<feature type="compositionally biased region" description="Basic and acidic residues" evidence="1">
    <location>
        <begin position="33"/>
        <end position="44"/>
    </location>
</feature>
<organism evidence="2">
    <name type="scientific">uncultured marine thaumarchaeote KM3_76_B05</name>
    <dbReference type="NCBI Taxonomy" id="1456282"/>
    <lineage>
        <taxon>Archaea</taxon>
        <taxon>Nitrososphaerota</taxon>
        <taxon>environmental samples</taxon>
    </lineage>
</organism>
<evidence type="ECO:0000313" key="2">
    <source>
        <dbReference type="EMBL" id="AIF17081.1"/>
    </source>
</evidence>
<accession>A0A075HKY6</accession>
<reference evidence="2" key="1">
    <citation type="journal article" date="2014" name="Genome Biol. Evol.">
        <title>Pangenome evidence for extensive interdomain horizontal transfer affecting lineage core and shell genes in uncultured planktonic thaumarchaeota and euryarchaeota.</title>
        <authorList>
            <person name="Deschamps P."/>
            <person name="Zivanovic Y."/>
            <person name="Moreira D."/>
            <person name="Rodriguez-Valera F."/>
            <person name="Lopez-Garcia P."/>
        </authorList>
    </citation>
    <scope>NUCLEOTIDE SEQUENCE</scope>
</reference>
<protein>
    <submittedName>
        <fullName evidence="2">Uncharacterized protein</fullName>
    </submittedName>
</protein>
<name>A0A075HKY6_9ARCH</name>
<proteinExistence type="predicted"/>
<dbReference type="EMBL" id="KF901072">
    <property type="protein sequence ID" value="AIF17081.1"/>
    <property type="molecule type" value="Genomic_DNA"/>
</dbReference>